<dbReference type="PROSITE" id="PS00217">
    <property type="entry name" value="SUGAR_TRANSPORT_2"/>
    <property type="match status" value="1"/>
</dbReference>
<proteinExistence type="inferred from homology"/>
<keyword evidence="9" id="KW-0762">Sugar transport</keyword>
<dbReference type="InterPro" id="IPR003663">
    <property type="entry name" value="Sugar/inositol_transpt"/>
</dbReference>
<feature type="transmembrane region" description="Helical" evidence="7">
    <location>
        <begin position="478"/>
        <end position="496"/>
    </location>
</feature>
<dbReference type="PANTHER" id="PTHR48022">
    <property type="entry name" value="PLASTIDIC GLUCOSE TRANSPORTER 4"/>
    <property type="match status" value="1"/>
</dbReference>
<protein>
    <submittedName>
        <fullName evidence="9">Putative sugar transporter</fullName>
    </submittedName>
</protein>
<dbReference type="GO" id="GO:0016020">
    <property type="term" value="C:membrane"/>
    <property type="evidence" value="ECO:0007669"/>
    <property type="project" value="UniProtKB-SubCell"/>
</dbReference>
<dbReference type="Pfam" id="PF11951">
    <property type="entry name" value="Fungal_trans_2"/>
    <property type="match status" value="1"/>
</dbReference>
<keyword evidence="4 7" id="KW-0812">Transmembrane</keyword>
<dbReference type="InterPro" id="IPR050360">
    <property type="entry name" value="MFS_Sugar_Transporters"/>
</dbReference>
<organism evidence="9 10">
    <name type="scientific">Penicillium brasilianum</name>
    <dbReference type="NCBI Taxonomy" id="104259"/>
    <lineage>
        <taxon>Eukaryota</taxon>
        <taxon>Fungi</taxon>
        <taxon>Dikarya</taxon>
        <taxon>Ascomycota</taxon>
        <taxon>Pezizomycotina</taxon>
        <taxon>Eurotiomycetes</taxon>
        <taxon>Eurotiomycetidae</taxon>
        <taxon>Eurotiales</taxon>
        <taxon>Aspergillaceae</taxon>
        <taxon>Penicillium</taxon>
    </lineage>
</organism>
<sequence>MSMPTESRLAPVALLSQWAGSLRTMMSMTDKGEYGSTEVEHVDHAAREKGVVNARLVFACVVFGAASFMFGYDDKLISPVAALPGFVEKFQGPNPVTGRLVLTARNQNLVFSLPLVGAVLGGLLASPLNYHFGRKWPLVAAYILSIGGGLLQVFAPNLGAFVGGRSINGIAMGIAMATAPLYLSEAVPASMRGRSVSSLNILNLTAGVVSTVIVWGTQKLGGHLSFQIPLAVQSAVPVILISITIPLPESPEWLVAKGNVAQARKNLRKLRGFSDDRINDELRLMELCEKQNREMRAEVKFWHIFQRQHLRRTLVAGSFFSLNQISGIILSTTYATVFLTELGVVDAFSLTIIASCCTLAGTIAAPFVIDRAGRRPTAFVGMVILFIIDLVAGILAFYRKNNRATLAIAALSFIFNFFWASSFYSLSTLMPSEMATPKLRHHTMSYTIACQEVTAVITTLVVPQLTSADAADLGAKTYLIFAGCMAAIIVFVYFYMPETRGRTFAEIDEMYAARVPAWKWRSYRTSSKARTGEELVGPVKQETLSKECVYGMIPAHKRIAKSSYQISTGDSNTKTNLRTIYGPEICIDYPVRDSKYIPGLLHHFCSVLVIPATAALPNSLARHVQSIWMRYAMHDPCLFHSTIFSASAHLDGLFGIAENPRTIYHQLQAVKLLRERLRQPHFRVNYETVGAVLGLGYFDILIGNADGVQAHNQGLIQMLTTKHDQGVETEALLGLANMTHFTLSMVSNTDALYLSRSTISCDKSSHPVNPLSGISPASLLSRVLARAAARTDILAPQLFTPDTVLYLVGTAHVLTQQDANPPSP</sequence>
<dbReference type="Pfam" id="PF00083">
    <property type="entry name" value="Sugar_tr"/>
    <property type="match status" value="1"/>
</dbReference>
<feature type="transmembrane region" description="Helical" evidence="7">
    <location>
        <begin position="109"/>
        <end position="129"/>
    </location>
</feature>
<dbReference type="InterPro" id="IPR020846">
    <property type="entry name" value="MFS_dom"/>
</dbReference>
<dbReference type="InterPro" id="IPR021858">
    <property type="entry name" value="Fun_TF"/>
</dbReference>
<evidence type="ECO:0000256" key="2">
    <source>
        <dbReference type="ARBA" id="ARBA00010992"/>
    </source>
</evidence>
<dbReference type="NCBIfam" id="TIGR00879">
    <property type="entry name" value="SP"/>
    <property type="match status" value="1"/>
</dbReference>
<feature type="transmembrane region" description="Helical" evidence="7">
    <location>
        <begin position="378"/>
        <end position="398"/>
    </location>
</feature>
<feature type="transmembrane region" description="Helical" evidence="7">
    <location>
        <begin position="196"/>
        <end position="216"/>
    </location>
</feature>
<feature type="domain" description="Major facilitator superfamily (MFS) profile" evidence="8">
    <location>
        <begin position="59"/>
        <end position="500"/>
    </location>
</feature>
<dbReference type="EMBL" id="LJBN01000002">
    <property type="protein sequence ID" value="OOQ91450.1"/>
    <property type="molecule type" value="Genomic_DNA"/>
</dbReference>
<keyword evidence="5 7" id="KW-1133">Transmembrane helix</keyword>
<evidence type="ECO:0000313" key="10">
    <source>
        <dbReference type="Proteomes" id="UP000190744"/>
    </source>
</evidence>
<accession>A0A1S9S1P7</accession>
<evidence type="ECO:0000256" key="5">
    <source>
        <dbReference type="ARBA" id="ARBA00022989"/>
    </source>
</evidence>
<evidence type="ECO:0000256" key="6">
    <source>
        <dbReference type="ARBA" id="ARBA00023136"/>
    </source>
</evidence>
<comment type="subcellular location">
    <subcellularLocation>
        <location evidence="1">Membrane</location>
        <topology evidence="1">Multi-pass membrane protein</topology>
    </subcellularLocation>
</comment>
<name>A0A1S9S1P7_PENBI</name>
<evidence type="ECO:0000256" key="7">
    <source>
        <dbReference type="SAM" id="Phobius"/>
    </source>
</evidence>
<dbReference type="AlphaFoldDB" id="A0A1S9S1P7"/>
<comment type="caution">
    <text evidence="9">The sequence shown here is derived from an EMBL/GenBank/DDBJ whole genome shotgun (WGS) entry which is preliminary data.</text>
</comment>
<feature type="transmembrane region" description="Helical" evidence="7">
    <location>
        <begin position="54"/>
        <end position="72"/>
    </location>
</feature>
<dbReference type="InterPro" id="IPR005829">
    <property type="entry name" value="Sugar_transporter_CS"/>
</dbReference>
<feature type="transmembrane region" description="Helical" evidence="7">
    <location>
        <begin position="136"/>
        <end position="155"/>
    </location>
</feature>
<keyword evidence="6 7" id="KW-0472">Membrane</keyword>
<reference evidence="10" key="1">
    <citation type="submission" date="2015-09" db="EMBL/GenBank/DDBJ databases">
        <authorList>
            <person name="Fill T.P."/>
            <person name="Baretta J.F."/>
            <person name="de Almeida L.G."/>
            <person name="Rocha M."/>
            <person name="de Souza D.H."/>
            <person name="Malavazi I."/>
            <person name="Cerdeira L.T."/>
            <person name="Hong H."/>
            <person name="Samborskyy M."/>
            <person name="de Vasconcelos A.T."/>
            <person name="Leadlay P."/>
            <person name="Rodrigues-Filho E."/>
        </authorList>
    </citation>
    <scope>NUCLEOTIDE SEQUENCE [LARGE SCALE GENOMIC DNA]</scope>
    <source>
        <strain evidence="10">LaBioMMi 136</strain>
    </source>
</reference>
<feature type="transmembrane region" description="Helical" evidence="7">
    <location>
        <begin position="167"/>
        <end position="184"/>
    </location>
</feature>
<evidence type="ECO:0000256" key="3">
    <source>
        <dbReference type="ARBA" id="ARBA00022448"/>
    </source>
</evidence>
<dbReference type="InterPro" id="IPR036259">
    <property type="entry name" value="MFS_trans_sf"/>
</dbReference>
<dbReference type="PROSITE" id="PS50850">
    <property type="entry name" value="MFS"/>
    <property type="match status" value="1"/>
</dbReference>
<dbReference type="SUPFAM" id="SSF103473">
    <property type="entry name" value="MFS general substrate transporter"/>
    <property type="match status" value="1"/>
</dbReference>
<dbReference type="PANTHER" id="PTHR48022:SF27">
    <property type="entry name" value="MAJOR FACILITATOR SUPERFAMILY (MFS) PROFILE DOMAIN-CONTAINING PROTEIN"/>
    <property type="match status" value="1"/>
</dbReference>
<feature type="transmembrane region" description="Helical" evidence="7">
    <location>
        <begin position="347"/>
        <end position="369"/>
    </location>
</feature>
<feature type="transmembrane region" description="Helical" evidence="7">
    <location>
        <begin position="228"/>
        <end position="247"/>
    </location>
</feature>
<evidence type="ECO:0000256" key="1">
    <source>
        <dbReference type="ARBA" id="ARBA00004141"/>
    </source>
</evidence>
<dbReference type="GO" id="GO:0005351">
    <property type="term" value="F:carbohydrate:proton symporter activity"/>
    <property type="evidence" value="ECO:0007669"/>
    <property type="project" value="TreeGrafter"/>
</dbReference>
<dbReference type="Proteomes" id="UP000190744">
    <property type="component" value="Unassembled WGS sequence"/>
</dbReference>
<gene>
    <name evidence="9" type="ORF">PEBR_00702</name>
</gene>
<keyword evidence="3" id="KW-0813">Transport</keyword>
<evidence type="ECO:0000313" key="9">
    <source>
        <dbReference type="EMBL" id="OOQ91450.1"/>
    </source>
</evidence>
<evidence type="ECO:0000259" key="8">
    <source>
        <dbReference type="PROSITE" id="PS50850"/>
    </source>
</evidence>
<feature type="transmembrane region" description="Helical" evidence="7">
    <location>
        <begin position="404"/>
        <end position="426"/>
    </location>
</feature>
<dbReference type="Gene3D" id="1.20.1250.20">
    <property type="entry name" value="MFS general substrate transporter like domains"/>
    <property type="match status" value="1"/>
</dbReference>
<dbReference type="InterPro" id="IPR005828">
    <property type="entry name" value="MFS_sugar_transport-like"/>
</dbReference>
<comment type="similarity">
    <text evidence="2">Belongs to the major facilitator superfamily. Sugar transporter (TC 2.A.1.1) family.</text>
</comment>
<feature type="transmembrane region" description="Helical" evidence="7">
    <location>
        <begin position="314"/>
        <end position="335"/>
    </location>
</feature>
<evidence type="ECO:0000256" key="4">
    <source>
        <dbReference type="ARBA" id="ARBA00022692"/>
    </source>
</evidence>
<dbReference type="FunFam" id="1.20.1250.20:FF:000078">
    <property type="entry name" value="MFS maltose transporter, putative"/>
    <property type="match status" value="1"/>
</dbReference>